<reference evidence="1 2" key="1">
    <citation type="submission" date="2011-08" db="EMBL/GenBank/DDBJ databases">
        <authorList>
            <person name="Weinstock G."/>
            <person name="Sodergren E."/>
            <person name="Clifton S."/>
            <person name="Fulton L."/>
            <person name="Fulton B."/>
            <person name="Courtney L."/>
            <person name="Fronick C."/>
            <person name="Harrison M."/>
            <person name="Strong C."/>
            <person name="Farmer C."/>
            <person name="Delahaunty K."/>
            <person name="Markovic C."/>
            <person name="Hall O."/>
            <person name="Minx P."/>
            <person name="Tomlinson C."/>
            <person name="Mitreva M."/>
            <person name="Hou S."/>
            <person name="Chen J."/>
            <person name="Wollam A."/>
            <person name="Pepin K.H."/>
            <person name="Johnson M."/>
            <person name="Bhonagiri V."/>
            <person name="Zhang X."/>
            <person name="Suruliraj S."/>
            <person name="Warren W."/>
            <person name="Chinwalla A."/>
            <person name="Mardis E.R."/>
            <person name="Wilson R.K."/>
        </authorList>
    </citation>
    <scope>NUCLEOTIDE SEQUENCE [LARGE SCALE GENOMIC DNA]</scope>
    <source>
        <strain evidence="1 2">ATCC 33091</strain>
    </source>
</reference>
<sequence>MQSLCSIFFTNPYFVPRFPVLLSSILPKDFHLVLQKVKIN</sequence>
<keyword evidence="2" id="KW-1185">Reference proteome</keyword>
<protein>
    <submittedName>
        <fullName evidence="1">Uncharacterized protein</fullName>
    </submittedName>
</protein>
<proteinExistence type="predicted"/>
<organism evidence="1 2">
    <name type="scientific">Listeria innocua ATCC 33091</name>
    <dbReference type="NCBI Taxonomy" id="1002366"/>
    <lineage>
        <taxon>Bacteria</taxon>
        <taxon>Bacillati</taxon>
        <taxon>Bacillota</taxon>
        <taxon>Bacilli</taxon>
        <taxon>Bacillales</taxon>
        <taxon>Listeriaceae</taxon>
        <taxon>Listeria</taxon>
    </lineage>
</organism>
<comment type="caution">
    <text evidence="1">The sequence shown here is derived from an EMBL/GenBank/DDBJ whole genome shotgun (WGS) entry which is preliminary data.</text>
</comment>
<accession>A0AB72Z6G0</accession>
<name>A0AB72Z6G0_LISIO</name>
<gene>
    <name evidence="1" type="ORF">HMPREF0557_02786</name>
</gene>
<evidence type="ECO:0000313" key="1">
    <source>
        <dbReference type="EMBL" id="EHN60186.1"/>
    </source>
</evidence>
<evidence type="ECO:0000313" key="2">
    <source>
        <dbReference type="Proteomes" id="UP000003597"/>
    </source>
</evidence>
<dbReference type="EMBL" id="AGCN01000042">
    <property type="protein sequence ID" value="EHN60186.1"/>
    <property type="molecule type" value="Genomic_DNA"/>
</dbReference>
<dbReference type="AlphaFoldDB" id="A0AB72Z6G0"/>
<dbReference type="Proteomes" id="UP000003597">
    <property type="component" value="Unassembled WGS sequence"/>
</dbReference>